<evidence type="ECO:0000256" key="3">
    <source>
        <dbReference type="ARBA" id="ARBA00022801"/>
    </source>
</evidence>
<comment type="similarity">
    <text evidence="1 5">Belongs to the peptidase S8 family.</text>
</comment>
<comment type="caution">
    <text evidence="8">The sequence shown here is derived from an EMBL/GenBank/DDBJ whole genome shotgun (WGS) entry which is preliminary data.</text>
</comment>
<evidence type="ECO:0000256" key="5">
    <source>
        <dbReference type="PROSITE-ProRule" id="PRU01240"/>
    </source>
</evidence>
<evidence type="ECO:0000256" key="2">
    <source>
        <dbReference type="ARBA" id="ARBA00022670"/>
    </source>
</evidence>
<protein>
    <submittedName>
        <fullName evidence="8">Subtilisin-like protein</fullName>
    </submittedName>
</protein>
<evidence type="ECO:0000259" key="7">
    <source>
        <dbReference type="Pfam" id="PF00082"/>
    </source>
</evidence>
<proteinExistence type="inferred from homology"/>
<evidence type="ECO:0000313" key="9">
    <source>
        <dbReference type="Proteomes" id="UP000193944"/>
    </source>
</evidence>
<dbReference type="InterPro" id="IPR000209">
    <property type="entry name" value="Peptidase_S8/S53_dom"/>
</dbReference>
<dbReference type="GO" id="GO:0004252">
    <property type="term" value="F:serine-type endopeptidase activity"/>
    <property type="evidence" value="ECO:0007669"/>
    <property type="project" value="UniProtKB-UniRule"/>
</dbReference>
<feature type="active site" description="Charge relay system" evidence="5">
    <location>
        <position position="276"/>
    </location>
</feature>
<dbReference type="Pfam" id="PF00082">
    <property type="entry name" value="Peptidase_S8"/>
    <property type="match status" value="1"/>
</dbReference>
<dbReference type="GO" id="GO:0005615">
    <property type="term" value="C:extracellular space"/>
    <property type="evidence" value="ECO:0007669"/>
    <property type="project" value="TreeGrafter"/>
</dbReference>
<dbReference type="Proteomes" id="UP000193944">
    <property type="component" value="Unassembled WGS sequence"/>
</dbReference>
<keyword evidence="4 5" id="KW-0720">Serine protease</keyword>
<feature type="active site" description="Charge relay system" evidence="5">
    <location>
        <position position="227"/>
    </location>
</feature>
<dbReference type="PANTHER" id="PTHR43806">
    <property type="entry name" value="PEPTIDASE S8"/>
    <property type="match status" value="1"/>
</dbReference>
<evidence type="ECO:0000313" key="8">
    <source>
        <dbReference type="EMBL" id="ORX85353.1"/>
    </source>
</evidence>
<reference evidence="8 9" key="2">
    <citation type="submission" date="2016-08" db="EMBL/GenBank/DDBJ databases">
        <title>Pervasive Adenine N6-methylation of Active Genes in Fungi.</title>
        <authorList>
            <consortium name="DOE Joint Genome Institute"/>
            <person name="Mondo S.J."/>
            <person name="Dannebaum R.O."/>
            <person name="Kuo R.C."/>
            <person name="Labutti K."/>
            <person name="Haridas S."/>
            <person name="Kuo A."/>
            <person name="Salamov A."/>
            <person name="Ahrendt S.R."/>
            <person name="Lipzen A."/>
            <person name="Sullivan W."/>
            <person name="Andreopoulos W.B."/>
            <person name="Clum A."/>
            <person name="Lindquist E."/>
            <person name="Daum C."/>
            <person name="Ramamoorthy G.K."/>
            <person name="Gryganskyi A."/>
            <person name="Culley D."/>
            <person name="Magnuson J.K."/>
            <person name="James T.Y."/>
            <person name="O'Malley M.A."/>
            <person name="Stajich J.E."/>
            <person name="Spatafora J.W."/>
            <person name="Visel A."/>
            <person name="Grigoriev I.V."/>
        </authorList>
    </citation>
    <scope>NUCLEOTIDE SEQUENCE [LARGE SCALE GENOMIC DNA]</scope>
    <source>
        <strain evidence="8 9">S4</strain>
    </source>
</reference>
<dbReference type="PANTHER" id="PTHR43806:SF11">
    <property type="entry name" value="CEREVISIN-RELATED"/>
    <property type="match status" value="1"/>
</dbReference>
<keyword evidence="9" id="KW-1185">Reference proteome</keyword>
<dbReference type="SUPFAM" id="SSF52743">
    <property type="entry name" value="Subtilisin-like"/>
    <property type="match status" value="1"/>
</dbReference>
<name>A0A1Y1XHY6_9FUNG</name>
<keyword evidence="3 5" id="KW-0378">Hydrolase</keyword>
<dbReference type="STRING" id="1754192.A0A1Y1XHY6"/>
<dbReference type="InterPro" id="IPR015500">
    <property type="entry name" value="Peptidase_S8_subtilisin-rel"/>
</dbReference>
<dbReference type="InterPro" id="IPR050131">
    <property type="entry name" value="Peptidase_S8_subtilisin-like"/>
</dbReference>
<feature type="signal peptide" evidence="6">
    <location>
        <begin position="1"/>
        <end position="23"/>
    </location>
</feature>
<dbReference type="GO" id="GO:0006508">
    <property type="term" value="P:proteolysis"/>
    <property type="evidence" value="ECO:0007669"/>
    <property type="project" value="UniProtKB-KW"/>
</dbReference>
<feature type="chain" id="PRO_5012575930" evidence="6">
    <location>
        <begin position="24"/>
        <end position="542"/>
    </location>
</feature>
<reference evidence="8 9" key="1">
    <citation type="submission" date="2016-08" db="EMBL/GenBank/DDBJ databases">
        <title>A Parts List for Fungal Cellulosomes Revealed by Comparative Genomics.</title>
        <authorList>
            <consortium name="DOE Joint Genome Institute"/>
            <person name="Haitjema C.H."/>
            <person name="Gilmore S.P."/>
            <person name="Henske J.K."/>
            <person name="Solomon K.V."/>
            <person name="De Groot R."/>
            <person name="Kuo A."/>
            <person name="Mondo S.J."/>
            <person name="Salamov A.A."/>
            <person name="Labutti K."/>
            <person name="Zhao Z."/>
            <person name="Chiniquy J."/>
            <person name="Barry K."/>
            <person name="Brewer H.M."/>
            <person name="Purvine S.O."/>
            <person name="Wright A.T."/>
            <person name="Boxma B."/>
            <person name="Van Alen T."/>
            <person name="Hackstein J.H."/>
            <person name="Baker S.E."/>
            <person name="Grigoriev I.V."/>
            <person name="O'Malley M.A."/>
        </authorList>
    </citation>
    <scope>NUCLEOTIDE SEQUENCE [LARGE SCALE GENOMIC DNA]</scope>
    <source>
        <strain evidence="8 9">S4</strain>
    </source>
</reference>
<accession>A0A1Y1XHY6</accession>
<evidence type="ECO:0000256" key="6">
    <source>
        <dbReference type="SAM" id="SignalP"/>
    </source>
</evidence>
<keyword evidence="6" id="KW-0732">Signal</keyword>
<evidence type="ECO:0000256" key="1">
    <source>
        <dbReference type="ARBA" id="ARBA00011073"/>
    </source>
</evidence>
<dbReference type="PRINTS" id="PR00723">
    <property type="entry name" value="SUBTILISIN"/>
</dbReference>
<dbReference type="EMBL" id="MCFG01000037">
    <property type="protein sequence ID" value="ORX85353.1"/>
    <property type="molecule type" value="Genomic_DNA"/>
</dbReference>
<dbReference type="PROSITE" id="PS51892">
    <property type="entry name" value="SUBTILASE"/>
    <property type="match status" value="1"/>
</dbReference>
<dbReference type="OrthoDB" id="2152997at2759"/>
<feature type="active site" description="Charge relay system" evidence="5">
    <location>
        <position position="454"/>
    </location>
</feature>
<dbReference type="AlphaFoldDB" id="A0A1Y1XHY6"/>
<organism evidence="8 9">
    <name type="scientific">Anaeromyces robustus</name>
    <dbReference type="NCBI Taxonomy" id="1754192"/>
    <lineage>
        <taxon>Eukaryota</taxon>
        <taxon>Fungi</taxon>
        <taxon>Fungi incertae sedis</taxon>
        <taxon>Chytridiomycota</taxon>
        <taxon>Chytridiomycota incertae sedis</taxon>
        <taxon>Neocallimastigomycetes</taxon>
        <taxon>Neocallimastigales</taxon>
        <taxon>Neocallimastigaceae</taxon>
        <taxon>Anaeromyces</taxon>
    </lineage>
</organism>
<feature type="domain" description="Peptidase S8/S53" evidence="7">
    <location>
        <begin position="220"/>
        <end position="478"/>
    </location>
</feature>
<dbReference type="Gene3D" id="3.40.50.200">
    <property type="entry name" value="Peptidase S8/S53 domain"/>
    <property type="match status" value="1"/>
</dbReference>
<keyword evidence="2 5" id="KW-0645">Protease</keyword>
<sequence>MRLTNSIFLLLSIITIFLSTIKARNIRKKYTRDSTNGDNYYIIFVNNTLFDIGQNNVKRQDNTIMINSLVNDIHNLIIENKNTYSNIKKLEEIENKDAHLSKRQVQEQYLQDYGDSNLVYPVTTFKDKTILIAYLSPDLVETVKFMPNIIDCVQNRKLKMRSENNYYDENEIKQETQWKNVGIRESLYNHLSLISQGHYSEKLISQYDNNYYYPGSSGEDIDIFIFDSGFNFNHPEFSDKDSRIIKCAFNITQGKVTPSKTDDICLDPNDVYYRYHGSQVADTAAGIKYGSAKRANIYGVIISEIEDINIITGLLYIKNNLFRPHKAIFNFSFGDYYKLNEEDEVIKLYKEVVAEISNLGAVFVAAAGNDSRPSINTRANTIDFPCAFDDVICVGGIDNKYLNVTFLGNRPTMYRKAMYSNYGSVVNVYAPGYIMVGYQDANHVNQEIVTYGNSLSSPLVAGVIATIMSEYPEIQFTTKSMLDYLNRIGEKNIIQYVPDENPTLFINNGKHIVYSEDNKYMGCGIYSGNQKCNCKIFSKINI</sequence>
<gene>
    <name evidence="8" type="ORF">BCR32DRAFT_265748</name>
</gene>
<dbReference type="InterPro" id="IPR036852">
    <property type="entry name" value="Peptidase_S8/S53_dom_sf"/>
</dbReference>
<evidence type="ECO:0000256" key="4">
    <source>
        <dbReference type="ARBA" id="ARBA00022825"/>
    </source>
</evidence>